<proteinExistence type="predicted"/>
<sequence length="158" mass="17626">MEIIDKALVVNKSKILLVTFFVQILSNQGLANENLVSEDLTISCNSSLQTHLIQVEFPSNEPLPCRLILKIDQQADVLWTANYQQGFCEKKQLKLVKKYQAEGFVCQAGKVELNDSELTGVIQDNRSVRAVVTENSLEGSTNQPTKPAVSLPRVIRLK</sequence>
<protein>
    <recommendedName>
        <fullName evidence="3">DUF3019 domain-containing protein</fullName>
    </recommendedName>
</protein>
<organism evidence="1 2">
    <name type="scientific">Pelagibaculum spongiae</name>
    <dbReference type="NCBI Taxonomy" id="2080658"/>
    <lineage>
        <taxon>Bacteria</taxon>
        <taxon>Pseudomonadati</taxon>
        <taxon>Pseudomonadota</taxon>
        <taxon>Gammaproteobacteria</taxon>
        <taxon>Oceanospirillales</taxon>
        <taxon>Pelagibaculum</taxon>
    </lineage>
</organism>
<evidence type="ECO:0000313" key="1">
    <source>
        <dbReference type="EMBL" id="PVZ64374.1"/>
    </source>
</evidence>
<dbReference type="RefSeq" id="WP_116688927.1">
    <property type="nucleotide sequence ID" value="NZ_CAWNYD010000013.1"/>
</dbReference>
<comment type="caution">
    <text evidence="1">The sequence shown here is derived from an EMBL/GenBank/DDBJ whole genome shotgun (WGS) entry which is preliminary data.</text>
</comment>
<dbReference type="EMBL" id="QDDL01000013">
    <property type="protein sequence ID" value="PVZ64374.1"/>
    <property type="molecule type" value="Genomic_DNA"/>
</dbReference>
<gene>
    <name evidence="1" type="ORF">DC094_20160</name>
</gene>
<reference evidence="1 2" key="1">
    <citation type="submission" date="2018-04" db="EMBL/GenBank/DDBJ databases">
        <title>Thalassorhabdus spongiae gen. nov., sp. nov., isolated from a marine sponge in South-West Iceland.</title>
        <authorList>
            <person name="Knobloch S."/>
            <person name="Daussin A."/>
            <person name="Johannsson R."/>
            <person name="Marteinsson V.T."/>
        </authorList>
    </citation>
    <scope>NUCLEOTIDE SEQUENCE [LARGE SCALE GENOMIC DNA]</scope>
    <source>
        <strain evidence="1 2">Hp12</strain>
    </source>
</reference>
<dbReference type="OrthoDB" id="5771152at2"/>
<dbReference type="AlphaFoldDB" id="A0A2V1GRT7"/>
<dbReference type="Proteomes" id="UP000244906">
    <property type="component" value="Unassembled WGS sequence"/>
</dbReference>
<evidence type="ECO:0000313" key="2">
    <source>
        <dbReference type="Proteomes" id="UP000244906"/>
    </source>
</evidence>
<accession>A0A2V1GRT7</accession>
<evidence type="ECO:0008006" key="3">
    <source>
        <dbReference type="Google" id="ProtNLM"/>
    </source>
</evidence>
<keyword evidence="2" id="KW-1185">Reference proteome</keyword>
<name>A0A2V1GRT7_9GAMM</name>